<feature type="region of interest" description="Disordered" evidence="1">
    <location>
        <begin position="31"/>
        <end position="60"/>
    </location>
</feature>
<evidence type="ECO:0000256" key="2">
    <source>
        <dbReference type="SAM" id="SignalP"/>
    </source>
</evidence>
<evidence type="ECO:0000256" key="1">
    <source>
        <dbReference type="SAM" id="MobiDB-lite"/>
    </source>
</evidence>
<evidence type="ECO:0000313" key="4">
    <source>
        <dbReference type="Proteomes" id="UP000187412"/>
    </source>
</evidence>
<feature type="compositionally biased region" description="Low complexity" evidence="1">
    <location>
        <begin position="31"/>
        <end position="57"/>
    </location>
</feature>
<evidence type="ECO:0008006" key="5">
    <source>
        <dbReference type="Google" id="ProtNLM"/>
    </source>
</evidence>
<accession>A0ABX3HF30</accession>
<dbReference type="RefSeq" id="WP_076110370.1">
    <property type="nucleotide sequence ID" value="NZ_MPTB01000010.1"/>
</dbReference>
<feature type="signal peptide" evidence="2">
    <location>
        <begin position="1"/>
        <end position="25"/>
    </location>
</feature>
<reference evidence="3 4" key="1">
    <citation type="submission" date="2016-10" db="EMBL/GenBank/DDBJ databases">
        <title>Paenibacillus species isolates.</title>
        <authorList>
            <person name="Beno S.M."/>
        </authorList>
    </citation>
    <scope>NUCLEOTIDE SEQUENCE [LARGE SCALE GENOMIC DNA]</scope>
    <source>
        <strain evidence="3 4">FSL H7-0744</strain>
    </source>
</reference>
<dbReference type="Pfam" id="PF20316">
    <property type="entry name" value="DUF6612"/>
    <property type="match status" value="1"/>
</dbReference>
<dbReference type="PROSITE" id="PS51257">
    <property type="entry name" value="PROKAR_LIPOPROTEIN"/>
    <property type="match status" value="1"/>
</dbReference>
<protein>
    <recommendedName>
        <fullName evidence="5">DUF4412 domain-containing protein</fullName>
    </recommendedName>
</protein>
<evidence type="ECO:0000313" key="3">
    <source>
        <dbReference type="EMBL" id="OMD49127.1"/>
    </source>
</evidence>
<keyword evidence="4" id="KW-1185">Reference proteome</keyword>
<sequence>MRKWTTFVLGVTLAVSLSACGNNEAAEKSTNAAEASATAAPAPEATEQAAAEQTANEGTPTVEELIQKTADASQGLKSFAMESQISQKMSMTQGETTQDQNVEMTMKSEYMKDPLQMHQLIQINLAGQGEQKMEQYITDAGSFSLVNGQWIKMPAEMTEQVMSAMQQSASPEKQLEQFKSITEFTKVTEDGEDYVLTAEVSGDNVKELAKSYMNQSGSADPQMTALMDQMDIKSMTIVYGVNQKTYLPTRTDVDMVMDMTADSQKISIDMKMKNEIGQHNEIKAIEVPKEALQAKEIQTPSATAAVK</sequence>
<feature type="chain" id="PRO_5047347875" description="DUF4412 domain-containing protein" evidence="2">
    <location>
        <begin position="26"/>
        <end position="307"/>
    </location>
</feature>
<proteinExistence type="predicted"/>
<name>A0ABX3HF30_PAEBO</name>
<gene>
    <name evidence="3" type="ORF">BSK56_09875</name>
</gene>
<keyword evidence="2" id="KW-0732">Signal</keyword>
<dbReference type="Proteomes" id="UP000187412">
    <property type="component" value="Unassembled WGS sequence"/>
</dbReference>
<organism evidence="3 4">
    <name type="scientific">Paenibacillus borealis</name>
    <dbReference type="NCBI Taxonomy" id="160799"/>
    <lineage>
        <taxon>Bacteria</taxon>
        <taxon>Bacillati</taxon>
        <taxon>Bacillota</taxon>
        <taxon>Bacilli</taxon>
        <taxon>Bacillales</taxon>
        <taxon>Paenibacillaceae</taxon>
        <taxon>Paenibacillus</taxon>
    </lineage>
</organism>
<comment type="caution">
    <text evidence="3">The sequence shown here is derived from an EMBL/GenBank/DDBJ whole genome shotgun (WGS) entry which is preliminary data.</text>
</comment>
<dbReference type="InterPro" id="IPR046720">
    <property type="entry name" value="DUF6612"/>
</dbReference>
<dbReference type="EMBL" id="MPTB01000010">
    <property type="protein sequence ID" value="OMD49127.1"/>
    <property type="molecule type" value="Genomic_DNA"/>
</dbReference>